<feature type="chain" id="PRO_5026968240" evidence="5">
    <location>
        <begin position="22"/>
        <end position="301"/>
    </location>
</feature>
<accession>A0A6J2XBA9</accession>
<dbReference type="PANTHER" id="PTHR11610:SF173">
    <property type="entry name" value="LIPASE DOMAIN-CONTAINING PROTEIN-RELATED"/>
    <property type="match status" value="1"/>
</dbReference>
<name>A0A6J2XBA9_SITOR</name>
<keyword evidence="7" id="KW-1185">Reference proteome</keyword>
<dbReference type="CDD" id="cd00707">
    <property type="entry name" value="Pancreat_lipase_like"/>
    <property type="match status" value="1"/>
</dbReference>
<dbReference type="InterPro" id="IPR029058">
    <property type="entry name" value="AB_hydrolase_fold"/>
</dbReference>
<reference evidence="8" key="1">
    <citation type="submission" date="2025-08" db="UniProtKB">
        <authorList>
            <consortium name="RefSeq"/>
        </authorList>
    </citation>
    <scope>IDENTIFICATION</scope>
    <source>
        <tissue evidence="8">Gonads</tissue>
    </source>
</reference>
<dbReference type="InParanoid" id="A0A6J2XBA9"/>
<evidence type="ECO:0000256" key="5">
    <source>
        <dbReference type="SAM" id="SignalP"/>
    </source>
</evidence>
<dbReference type="Pfam" id="PF00151">
    <property type="entry name" value="Lipase"/>
    <property type="match status" value="1"/>
</dbReference>
<dbReference type="PRINTS" id="PR00821">
    <property type="entry name" value="TAGLIPASE"/>
</dbReference>
<feature type="signal peptide" evidence="5">
    <location>
        <begin position="1"/>
        <end position="21"/>
    </location>
</feature>
<keyword evidence="3" id="KW-0964">Secreted</keyword>
<evidence type="ECO:0000313" key="8">
    <source>
        <dbReference type="RefSeq" id="XP_030748446.1"/>
    </source>
</evidence>
<dbReference type="PROSITE" id="PS51257">
    <property type="entry name" value="PROKAR_LIPOPROTEIN"/>
    <property type="match status" value="1"/>
</dbReference>
<dbReference type="KEGG" id="soy:115876700"/>
<dbReference type="PANTHER" id="PTHR11610">
    <property type="entry name" value="LIPASE"/>
    <property type="match status" value="1"/>
</dbReference>
<proteinExistence type="inferred from homology"/>
<evidence type="ECO:0000256" key="3">
    <source>
        <dbReference type="ARBA" id="ARBA00022525"/>
    </source>
</evidence>
<dbReference type="InterPro" id="IPR013818">
    <property type="entry name" value="Lipase"/>
</dbReference>
<evidence type="ECO:0000313" key="7">
    <source>
        <dbReference type="Proteomes" id="UP000504635"/>
    </source>
</evidence>
<comment type="similarity">
    <text evidence="2 4">Belongs to the AB hydrolase superfamily. Lipase family.</text>
</comment>
<dbReference type="InterPro" id="IPR000734">
    <property type="entry name" value="TAG_lipase"/>
</dbReference>
<dbReference type="GO" id="GO:0005615">
    <property type="term" value="C:extracellular space"/>
    <property type="evidence" value="ECO:0007669"/>
    <property type="project" value="TreeGrafter"/>
</dbReference>
<dbReference type="RefSeq" id="XP_030748446.1">
    <property type="nucleotide sequence ID" value="XM_030892586.1"/>
</dbReference>
<evidence type="ECO:0000259" key="6">
    <source>
        <dbReference type="Pfam" id="PF00151"/>
    </source>
</evidence>
<dbReference type="OrthoDB" id="199913at2759"/>
<dbReference type="SUPFAM" id="SSF53474">
    <property type="entry name" value="alpha/beta-Hydrolases"/>
    <property type="match status" value="1"/>
</dbReference>
<gene>
    <name evidence="8" type="primary">LOC115876700</name>
</gene>
<protein>
    <submittedName>
        <fullName evidence="8">Probable phospholipase A1 magnifin</fullName>
    </submittedName>
</protein>
<dbReference type="Gene3D" id="3.40.50.1820">
    <property type="entry name" value="alpha/beta hydrolase"/>
    <property type="match status" value="1"/>
</dbReference>
<dbReference type="AlphaFoldDB" id="A0A6J2XBA9"/>
<feature type="domain" description="Lipase" evidence="6">
    <location>
        <begin position="29"/>
        <end position="298"/>
    </location>
</feature>
<evidence type="ECO:0000256" key="1">
    <source>
        <dbReference type="ARBA" id="ARBA00004613"/>
    </source>
</evidence>
<sequence length="301" mass="32763">MKFSVLASLVLLYSCCTIAGAAIITRASEEDVTYVFYSRSVFDGIEVTIKEVDDVEHIKTVFDPEHPTIVLIHGWKDGYAANSNTYIRSAILSHLDANVIKVDWSKLAGKIYLVAKNAVPSVGKYAAHFLQELTEEFDYSLKNVTLVGFSLGAHVAGNIGKTLKGEFPLIIGLDPAGPLISSKNKAYSLCTDDADYVEIIHSDAGSAGMKDAIGHSDFYPNGGKNQPGCSGVGCSHNRAWEYYAESITDNKFVAQNCNSYRDFTKKRCEGSYAYMGGFTVDKTVSGVYYLDTNSEAPYGQG</sequence>
<evidence type="ECO:0000256" key="2">
    <source>
        <dbReference type="ARBA" id="ARBA00010701"/>
    </source>
</evidence>
<comment type="subcellular location">
    <subcellularLocation>
        <location evidence="1">Secreted</location>
    </subcellularLocation>
</comment>
<dbReference type="InterPro" id="IPR033906">
    <property type="entry name" value="Lipase_N"/>
</dbReference>
<dbReference type="GeneID" id="115876700"/>
<evidence type="ECO:0000256" key="4">
    <source>
        <dbReference type="RuleBase" id="RU004262"/>
    </source>
</evidence>
<organism evidence="7 8">
    <name type="scientific">Sitophilus oryzae</name>
    <name type="common">Rice weevil</name>
    <name type="synonym">Curculio oryzae</name>
    <dbReference type="NCBI Taxonomy" id="7048"/>
    <lineage>
        <taxon>Eukaryota</taxon>
        <taxon>Metazoa</taxon>
        <taxon>Ecdysozoa</taxon>
        <taxon>Arthropoda</taxon>
        <taxon>Hexapoda</taxon>
        <taxon>Insecta</taxon>
        <taxon>Pterygota</taxon>
        <taxon>Neoptera</taxon>
        <taxon>Endopterygota</taxon>
        <taxon>Coleoptera</taxon>
        <taxon>Polyphaga</taxon>
        <taxon>Cucujiformia</taxon>
        <taxon>Curculionidae</taxon>
        <taxon>Dryophthorinae</taxon>
        <taxon>Sitophilus</taxon>
    </lineage>
</organism>
<keyword evidence="5" id="KW-0732">Signal</keyword>
<dbReference type="GO" id="GO:0016042">
    <property type="term" value="P:lipid catabolic process"/>
    <property type="evidence" value="ECO:0007669"/>
    <property type="project" value="TreeGrafter"/>
</dbReference>
<dbReference type="GO" id="GO:0016298">
    <property type="term" value="F:lipase activity"/>
    <property type="evidence" value="ECO:0007669"/>
    <property type="project" value="InterPro"/>
</dbReference>
<dbReference type="Proteomes" id="UP000504635">
    <property type="component" value="Unplaced"/>
</dbReference>